<organism evidence="5 6">
    <name type="scientific">Panicum virgatum</name>
    <name type="common">Blackwell switchgrass</name>
    <dbReference type="NCBI Taxonomy" id="38727"/>
    <lineage>
        <taxon>Eukaryota</taxon>
        <taxon>Viridiplantae</taxon>
        <taxon>Streptophyta</taxon>
        <taxon>Embryophyta</taxon>
        <taxon>Tracheophyta</taxon>
        <taxon>Spermatophyta</taxon>
        <taxon>Magnoliopsida</taxon>
        <taxon>Liliopsida</taxon>
        <taxon>Poales</taxon>
        <taxon>Poaceae</taxon>
        <taxon>PACMAD clade</taxon>
        <taxon>Panicoideae</taxon>
        <taxon>Panicodae</taxon>
        <taxon>Paniceae</taxon>
        <taxon>Panicinae</taxon>
        <taxon>Panicum</taxon>
        <taxon>Panicum sect. Hiantes</taxon>
    </lineage>
</organism>
<evidence type="ECO:0000259" key="3">
    <source>
        <dbReference type="Pfam" id="PF00646"/>
    </source>
</evidence>
<feature type="domain" description="F-box" evidence="3">
    <location>
        <begin position="21"/>
        <end position="59"/>
    </location>
</feature>
<keyword evidence="2" id="KW-1133">Transmembrane helix</keyword>
<dbReference type="InterPro" id="IPR001810">
    <property type="entry name" value="F-box_dom"/>
</dbReference>
<dbReference type="PANTHER" id="PTHR32133:SF401">
    <property type="entry name" value="F-BOX DOMAIN-CONTAINING PROTEIN"/>
    <property type="match status" value="1"/>
</dbReference>
<feature type="domain" description="F-box protein AT5G49610-like beta-propeller" evidence="4">
    <location>
        <begin position="113"/>
        <end position="312"/>
    </location>
</feature>
<proteinExistence type="predicted"/>
<dbReference type="PANTHER" id="PTHR32133">
    <property type="entry name" value="OS07G0120400 PROTEIN"/>
    <property type="match status" value="1"/>
</dbReference>
<dbReference type="AlphaFoldDB" id="A0A8T0V0W3"/>
<feature type="transmembrane region" description="Helical" evidence="2">
    <location>
        <begin position="395"/>
        <end position="416"/>
    </location>
</feature>
<evidence type="ECO:0000313" key="6">
    <source>
        <dbReference type="Proteomes" id="UP000823388"/>
    </source>
</evidence>
<comment type="caution">
    <text evidence="5">The sequence shown here is derived from an EMBL/GenBank/DDBJ whole genome shotgun (WGS) entry which is preliminary data.</text>
</comment>
<accession>A0A8T0V0W3</accession>
<dbReference type="EMBL" id="CM029041">
    <property type="protein sequence ID" value="KAG2628087.1"/>
    <property type="molecule type" value="Genomic_DNA"/>
</dbReference>
<dbReference type="Gene3D" id="1.20.1280.50">
    <property type="match status" value="1"/>
</dbReference>
<keyword evidence="6" id="KW-1185">Reference proteome</keyword>
<dbReference type="SUPFAM" id="SSF81383">
    <property type="entry name" value="F-box domain"/>
    <property type="match status" value="1"/>
</dbReference>
<evidence type="ECO:0000256" key="1">
    <source>
        <dbReference type="SAM" id="MobiDB-lite"/>
    </source>
</evidence>
<keyword evidence="2" id="KW-0472">Membrane</keyword>
<evidence type="ECO:0000313" key="5">
    <source>
        <dbReference type="EMBL" id="KAG2628087.1"/>
    </source>
</evidence>
<dbReference type="InterPro" id="IPR056594">
    <property type="entry name" value="AT5G49610-like_b-prop"/>
</dbReference>
<dbReference type="InterPro" id="IPR036047">
    <property type="entry name" value="F-box-like_dom_sf"/>
</dbReference>
<feature type="region of interest" description="Disordered" evidence="1">
    <location>
        <begin position="1"/>
        <end position="22"/>
    </location>
</feature>
<gene>
    <name evidence="5" type="ORF">PVAP13_3KG227835</name>
</gene>
<evidence type="ECO:0000256" key="2">
    <source>
        <dbReference type="SAM" id="Phobius"/>
    </source>
</evidence>
<protein>
    <recommendedName>
        <fullName evidence="7">F-box domain-containing protein</fullName>
    </recommendedName>
</protein>
<sequence>MSEGATSPALEPGPPPLPDNDDLHREIFLRLPPLPSSLPRASLVCKRWRRLLSDPAFLRRFRAHHRAPPLLGFFADEDGDIEFVPTLRRPDRIPRERFSLPRRDGGDFLSFLGCRHGLALLIDRARLEAVVWNPVTGSRRRVPFPPGFDQGRNVYRGAVLSSSGDGHVHGDCRLIPFKLVLVHHADLRGAIVSACLYESESGTWGNVSSMAIPHFSRLHQPGVLVGNQVYWMLLGTSDILEFDLSAQRLSVIQKPQDAHVKSKSGLQALRTEDNKLGLATISELGIQLWGRETNLDGVGRWVPLKTVELDKLRSISPSMRIQPSTILGFDEDNNAFFICTNIGLYMIQLESLQFTRLFDGDMFTAYYPYTSFYTAGLDIGGEDDRAEILNNALVYLFYLFINQALFIFIGLLELFCS</sequence>
<dbReference type="Pfam" id="PF23635">
    <property type="entry name" value="Beta-prop_AT5G49610-like"/>
    <property type="match status" value="1"/>
</dbReference>
<evidence type="ECO:0000259" key="4">
    <source>
        <dbReference type="Pfam" id="PF23635"/>
    </source>
</evidence>
<evidence type="ECO:0008006" key="7">
    <source>
        <dbReference type="Google" id="ProtNLM"/>
    </source>
</evidence>
<reference evidence="5" key="1">
    <citation type="submission" date="2020-05" db="EMBL/GenBank/DDBJ databases">
        <title>WGS assembly of Panicum virgatum.</title>
        <authorList>
            <person name="Lovell J.T."/>
            <person name="Jenkins J."/>
            <person name="Shu S."/>
            <person name="Juenger T.E."/>
            <person name="Schmutz J."/>
        </authorList>
    </citation>
    <scope>NUCLEOTIDE SEQUENCE</scope>
    <source>
        <strain evidence="5">AP13</strain>
    </source>
</reference>
<name>A0A8T0V0W3_PANVG</name>
<keyword evidence="2" id="KW-0812">Transmembrane</keyword>
<dbReference type="Proteomes" id="UP000823388">
    <property type="component" value="Chromosome 3K"/>
</dbReference>
<dbReference type="Pfam" id="PF00646">
    <property type="entry name" value="F-box"/>
    <property type="match status" value="1"/>
</dbReference>